<evidence type="ECO:0000256" key="2">
    <source>
        <dbReference type="ARBA" id="ARBA00023125"/>
    </source>
</evidence>
<dbReference type="Proteomes" id="UP000220702">
    <property type="component" value="Unassembled WGS sequence"/>
</dbReference>
<keyword evidence="3" id="KW-0804">Transcription</keyword>
<evidence type="ECO:0000256" key="3">
    <source>
        <dbReference type="ARBA" id="ARBA00023163"/>
    </source>
</evidence>
<dbReference type="Gene3D" id="1.10.357.10">
    <property type="entry name" value="Tetracycline Repressor, domain 2"/>
    <property type="match status" value="1"/>
</dbReference>
<comment type="caution">
    <text evidence="6">The sequence shown here is derived from an EMBL/GenBank/DDBJ whole genome shotgun (WGS) entry which is preliminary data.</text>
</comment>
<dbReference type="PANTHER" id="PTHR47506:SF6">
    <property type="entry name" value="HTH-TYPE TRANSCRIPTIONAL REPRESSOR NEMR"/>
    <property type="match status" value="1"/>
</dbReference>
<dbReference type="PROSITE" id="PS50977">
    <property type="entry name" value="HTH_TETR_2"/>
    <property type="match status" value="1"/>
</dbReference>
<dbReference type="AlphaFoldDB" id="A0A9X6TFZ0"/>
<dbReference type="PRINTS" id="PR00455">
    <property type="entry name" value="HTHTETR"/>
</dbReference>
<dbReference type="PANTHER" id="PTHR47506">
    <property type="entry name" value="TRANSCRIPTIONAL REGULATORY PROTEIN"/>
    <property type="match status" value="1"/>
</dbReference>
<gene>
    <name evidence="6" type="ORF">CON71_34450</name>
</gene>
<dbReference type="Gene3D" id="1.10.10.60">
    <property type="entry name" value="Homeodomain-like"/>
    <property type="match status" value="1"/>
</dbReference>
<reference evidence="6 7" key="1">
    <citation type="submission" date="2017-09" db="EMBL/GenBank/DDBJ databases">
        <title>Large-scale bioinformatics analysis of Bacillus genomes uncovers conserved roles of natural products in bacterial physiology.</title>
        <authorList>
            <consortium name="Agbiome Team Llc"/>
            <person name="Bleich R.M."/>
            <person name="Grubbs K.J."/>
            <person name="Santa Maria K.C."/>
            <person name="Allen S.E."/>
            <person name="Farag S."/>
            <person name="Shank E.A."/>
            <person name="Bowers A."/>
        </authorList>
    </citation>
    <scope>NUCLEOTIDE SEQUENCE [LARGE SCALE GENOMIC DNA]</scope>
    <source>
        <strain evidence="6 7">AFS089089</strain>
    </source>
</reference>
<organism evidence="6 7">
    <name type="scientific">Bacillus thuringiensis</name>
    <dbReference type="NCBI Taxonomy" id="1428"/>
    <lineage>
        <taxon>Bacteria</taxon>
        <taxon>Bacillati</taxon>
        <taxon>Bacillota</taxon>
        <taxon>Bacilli</taxon>
        <taxon>Bacillales</taxon>
        <taxon>Bacillaceae</taxon>
        <taxon>Bacillus</taxon>
        <taxon>Bacillus cereus group</taxon>
    </lineage>
</organism>
<proteinExistence type="predicted"/>
<dbReference type="GO" id="GO:0003677">
    <property type="term" value="F:DNA binding"/>
    <property type="evidence" value="ECO:0007669"/>
    <property type="project" value="UniProtKB-UniRule"/>
</dbReference>
<evidence type="ECO:0000313" key="7">
    <source>
        <dbReference type="Proteomes" id="UP000220702"/>
    </source>
</evidence>
<dbReference type="SUPFAM" id="SSF46689">
    <property type="entry name" value="Homeodomain-like"/>
    <property type="match status" value="1"/>
</dbReference>
<keyword evidence="1" id="KW-0805">Transcription regulation</keyword>
<evidence type="ECO:0000259" key="5">
    <source>
        <dbReference type="PROSITE" id="PS50977"/>
    </source>
</evidence>
<name>A0A9X6TFZ0_BACTU</name>
<protein>
    <recommendedName>
        <fullName evidence="5">HTH tetR-type domain-containing protein</fullName>
    </recommendedName>
</protein>
<dbReference type="InterPro" id="IPR009057">
    <property type="entry name" value="Homeodomain-like_sf"/>
</dbReference>
<dbReference type="EMBL" id="NVNL01000176">
    <property type="protein sequence ID" value="PEA85675.1"/>
    <property type="molecule type" value="Genomic_DNA"/>
</dbReference>
<keyword evidence="2 4" id="KW-0238">DNA-binding</keyword>
<evidence type="ECO:0000313" key="6">
    <source>
        <dbReference type="EMBL" id="PEA85675.1"/>
    </source>
</evidence>
<dbReference type="Pfam" id="PF00440">
    <property type="entry name" value="TetR_N"/>
    <property type="match status" value="1"/>
</dbReference>
<accession>A0A9X6TFZ0</accession>
<evidence type="ECO:0000256" key="1">
    <source>
        <dbReference type="ARBA" id="ARBA00023015"/>
    </source>
</evidence>
<dbReference type="InterPro" id="IPR001647">
    <property type="entry name" value="HTH_TetR"/>
</dbReference>
<evidence type="ECO:0000256" key="4">
    <source>
        <dbReference type="PROSITE-ProRule" id="PRU00335"/>
    </source>
</evidence>
<feature type="domain" description="HTH tetR-type" evidence="5">
    <location>
        <begin position="7"/>
        <end position="67"/>
    </location>
</feature>
<sequence>MILRKGEDTKQKILKHTLRLFTLKGYEETSLRDIAFSVDIKPPSIYAYFSSKEALFKEIMASVIDDCVSFIHHVASTIELLSIQEKIYHLFKEISQYFYMTERGIFLKRYSTFPPGRFKDIIHQYNIEFENKIRTLLYKILETEEDDSKLIDKETIVTSFICFLDGMLSYVLNHSYDEYENRLHSTWEVFCKGILK</sequence>
<feature type="DNA-binding region" description="H-T-H motif" evidence="4">
    <location>
        <begin position="30"/>
        <end position="49"/>
    </location>
</feature>